<dbReference type="VEuPathDB" id="TriTrypDB:BSAL_29635"/>
<feature type="region of interest" description="Disordered" evidence="1">
    <location>
        <begin position="44"/>
        <end position="85"/>
    </location>
</feature>
<sequence length="171" mass="18223">MLRIRSSAAASCGPAMPCTPLSTLSYSRVWFSSMFRRAATRVLRQQQRASTTTSSPAGSSRFTAQKASKSQDPLMGSSSSSSAAGSSTLASRWKTLPSFSEFHAKVITKVQGTSNSGGSGGSTTGRASGWWWRRPIAFLLNNVGGIIAYEMLLESLVSGAFVGLLLNKLMW</sequence>
<name>A0A0S4JLD0_BODSA</name>
<feature type="compositionally biased region" description="Low complexity" evidence="1">
    <location>
        <begin position="76"/>
        <end position="85"/>
    </location>
</feature>
<organism evidence="2 3">
    <name type="scientific">Bodo saltans</name>
    <name type="common">Flagellated protozoan</name>
    <dbReference type="NCBI Taxonomy" id="75058"/>
    <lineage>
        <taxon>Eukaryota</taxon>
        <taxon>Discoba</taxon>
        <taxon>Euglenozoa</taxon>
        <taxon>Kinetoplastea</taxon>
        <taxon>Metakinetoplastina</taxon>
        <taxon>Eubodonida</taxon>
        <taxon>Bodonidae</taxon>
        <taxon>Bodo</taxon>
    </lineage>
</organism>
<gene>
    <name evidence="2" type="ORF">BSAL_29635</name>
</gene>
<protein>
    <submittedName>
        <fullName evidence="2">Uncharacterized protein</fullName>
    </submittedName>
</protein>
<dbReference type="EMBL" id="CYKH01001882">
    <property type="protein sequence ID" value="CUG90992.1"/>
    <property type="molecule type" value="Genomic_DNA"/>
</dbReference>
<proteinExistence type="predicted"/>
<keyword evidence="3" id="KW-1185">Reference proteome</keyword>
<evidence type="ECO:0000313" key="2">
    <source>
        <dbReference type="EMBL" id="CUG90992.1"/>
    </source>
</evidence>
<evidence type="ECO:0000256" key="1">
    <source>
        <dbReference type="SAM" id="MobiDB-lite"/>
    </source>
</evidence>
<reference evidence="3" key="1">
    <citation type="submission" date="2015-09" db="EMBL/GenBank/DDBJ databases">
        <authorList>
            <consortium name="Pathogen Informatics"/>
        </authorList>
    </citation>
    <scope>NUCLEOTIDE SEQUENCE [LARGE SCALE GENOMIC DNA]</scope>
    <source>
        <strain evidence="3">Lake Konstanz</strain>
    </source>
</reference>
<accession>A0A0S4JLD0</accession>
<dbReference type="Proteomes" id="UP000051952">
    <property type="component" value="Unassembled WGS sequence"/>
</dbReference>
<dbReference type="AlphaFoldDB" id="A0A0S4JLD0"/>
<feature type="compositionally biased region" description="Polar residues" evidence="1">
    <location>
        <begin position="56"/>
        <end position="71"/>
    </location>
</feature>
<evidence type="ECO:0000313" key="3">
    <source>
        <dbReference type="Proteomes" id="UP000051952"/>
    </source>
</evidence>